<evidence type="ECO:0000313" key="2">
    <source>
        <dbReference type="Proteomes" id="UP000694892"/>
    </source>
</evidence>
<gene>
    <name evidence="1" type="ORF">XELAEV_18029326mg</name>
</gene>
<sequence>MAEQFLQTVKVKDRDLLRDHIKTKKEGQRMVFVSRYTTASRHASKMIIKHWQRLQNCVTHIPQFRELSLMAYNLYEETTQKVKDCISKHKTMIHRNITTLPVPQHFPQAKHSISQLKFQVNDMVDRPRRGGERLLQLKYCEMYWIHKLDMVWPRGLNRE</sequence>
<dbReference type="PANTHER" id="PTHR21301">
    <property type="entry name" value="REVERSE TRANSCRIPTASE"/>
    <property type="match status" value="1"/>
</dbReference>
<protein>
    <submittedName>
        <fullName evidence="1">Uncharacterized protein</fullName>
    </submittedName>
</protein>
<accession>A0A974CRA9</accession>
<organism evidence="1 2">
    <name type="scientific">Xenopus laevis</name>
    <name type="common">African clawed frog</name>
    <dbReference type="NCBI Taxonomy" id="8355"/>
    <lineage>
        <taxon>Eukaryota</taxon>
        <taxon>Metazoa</taxon>
        <taxon>Chordata</taxon>
        <taxon>Craniata</taxon>
        <taxon>Vertebrata</taxon>
        <taxon>Euteleostomi</taxon>
        <taxon>Amphibia</taxon>
        <taxon>Batrachia</taxon>
        <taxon>Anura</taxon>
        <taxon>Pipoidea</taxon>
        <taxon>Pipidae</taxon>
        <taxon>Xenopodinae</taxon>
        <taxon>Xenopus</taxon>
        <taxon>Xenopus</taxon>
    </lineage>
</organism>
<reference evidence="2" key="1">
    <citation type="journal article" date="2016" name="Nature">
        <title>Genome evolution in the allotetraploid frog Xenopus laevis.</title>
        <authorList>
            <person name="Session A.M."/>
            <person name="Uno Y."/>
            <person name="Kwon T."/>
            <person name="Chapman J.A."/>
            <person name="Toyoda A."/>
            <person name="Takahashi S."/>
            <person name="Fukui A."/>
            <person name="Hikosaka A."/>
            <person name="Suzuki A."/>
            <person name="Kondo M."/>
            <person name="van Heeringen S.J."/>
            <person name="Quigley I."/>
            <person name="Heinz S."/>
            <person name="Ogino H."/>
            <person name="Ochi H."/>
            <person name="Hellsten U."/>
            <person name="Lyons J.B."/>
            <person name="Simakov O."/>
            <person name="Putnam N."/>
            <person name="Stites J."/>
            <person name="Kuroki Y."/>
            <person name="Tanaka T."/>
            <person name="Michiue T."/>
            <person name="Watanabe M."/>
            <person name="Bogdanovic O."/>
            <person name="Lister R."/>
            <person name="Georgiou G."/>
            <person name="Paranjpe S.S."/>
            <person name="van Kruijsbergen I."/>
            <person name="Shu S."/>
            <person name="Carlson J."/>
            <person name="Kinoshita T."/>
            <person name="Ohta Y."/>
            <person name="Mawaribuchi S."/>
            <person name="Jenkins J."/>
            <person name="Grimwood J."/>
            <person name="Schmutz J."/>
            <person name="Mitros T."/>
            <person name="Mozaffari S.V."/>
            <person name="Suzuki Y."/>
            <person name="Haramoto Y."/>
            <person name="Yamamoto T.S."/>
            <person name="Takagi C."/>
            <person name="Heald R."/>
            <person name="Miller K."/>
            <person name="Haudenschild C."/>
            <person name="Kitzman J."/>
            <person name="Nakayama T."/>
            <person name="Izutsu Y."/>
            <person name="Robert J."/>
            <person name="Fortriede J."/>
            <person name="Burns K."/>
            <person name="Lotay V."/>
            <person name="Karimi K."/>
            <person name="Yasuoka Y."/>
            <person name="Dichmann D.S."/>
            <person name="Flajnik M.F."/>
            <person name="Houston D.W."/>
            <person name="Shendure J."/>
            <person name="DuPasquier L."/>
            <person name="Vize P.D."/>
            <person name="Zorn A.M."/>
            <person name="Ito M."/>
            <person name="Marcotte E.M."/>
            <person name="Wallingford J.B."/>
            <person name="Ito Y."/>
            <person name="Asashima M."/>
            <person name="Ueno N."/>
            <person name="Matsuda Y."/>
            <person name="Veenstra G.J."/>
            <person name="Fujiyama A."/>
            <person name="Harland R.M."/>
            <person name="Taira M."/>
            <person name="Rokhsar D.S."/>
        </authorList>
    </citation>
    <scope>NUCLEOTIDE SEQUENCE [LARGE SCALE GENOMIC DNA]</scope>
    <source>
        <strain evidence="2">J</strain>
    </source>
</reference>
<dbReference type="AlphaFoldDB" id="A0A974CRA9"/>
<evidence type="ECO:0000313" key="1">
    <source>
        <dbReference type="EMBL" id="OCT78219.1"/>
    </source>
</evidence>
<dbReference type="EMBL" id="CM004475">
    <property type="protein sequence ID" value="OCT78219.1"/>
    <property type="molecule type" value="Genomic_DNA"/>
</dbReference>
<name>A0A974CRA9_XENLA</name>
<proteinExistence type="predicted"/>
<dbReference type="PANTHER" id="PTHR21301:SF12">
    <property type="match status" value="1"/>
</dbReference>
<dbReference type="Proteomes" id="UP000694892">
    <property type="component" value="Chromosome 5S"/>
</dbReference>